<organism evidence="4 5">
    <name type="scientific">Mytilus galloprovincialis</name>
    <name type="common">Mediterranean mussel</name>
    <dbReference type="NCBI Taxonomy" id="29158"/>
    <lineage>
        <taxon>Eukaryota</taxon>
        <taxon>Metazoa</taxon>
        <taxon>Spiralia</taxon>
        <taxon>Lophotrochozoa</taxon>
        <taxon>Mollusca</taxon>
        <taxon>Bivalvia</taxon>
        <taxon>Autobranchia</taxon>
        <taxon>Pteriomorphia</taxon>
        <taxon>Mytilida</taxon>
        <taxon>Mytiloidea</taxon>
        <taxon>Mytilidae</taxon>
        <taxon>Mytilinae</taxon>
        <taxon>Mytilus</taxon>
    </lineage>
</organism>
<dbReference type="AlphaFoldDB" id="A0A8B6CBH4"/>
<dbReference type="Gene3D" id="1.10.238.10">
    <property type="entry name" value="EF-hand"/>
    <property type="match status" value="1"/>
</dbReference>
<dbReference type="OrthoDB" id="26525at2759"/>
<dbReference type="Pfam" id="PF13499">
    <property type="entry name" value="EF-hand_7"/>
    <property type="match status" value="1"/>
</dbReference>
<accession>A0A8B6CBH4</accession>
<evidence type="ECO:0000256" key="1">
    <source>
        <dbReference type="ARBA" id="ARBA00022837"/>
    </source>
</evidence>
<evidence type="ECO:0000259" key="3">
    <source>
        <dbReference type="PROSITE" id="PS50222"/>
    </source>
</evidence>
<dbReference type="PROSITE" id="PS50222">
    <property type="entry name" value="EF_HAND_2"/>
    <property type="match status" value="1"/>
</dbReference>
<dbReference type="InterPro" id="IPR018247">
    <property type="entry name" value="EF_Hand_1_Ca_BS"/>
</dbReference>
<dbReference type="GO" id="GO:0005509">
    <property type="term" value="F:calcium ion binding"/>
    <property type="evidence" value="ECO:0007669"/>
    <property type="project" value="InterPro"/>
</dbReference>
<comment type="caution">
    <text evidence="4">The sequence shown here is derived from an EMBL/GenBank/DDBJ whole genome shotgun (WGS) entry which is preliminary data.</text>
</comment>
<dbReference type="Proteomes" id="UP000596742">
    <property type="component" value="Unassembled WGS sequence"/>
</dbReference>
<keyword evidence="5" id="KW-1185">Reference proteome</keyword>
<feature type="domain" description="EF-hand" evidence="3">
    <location>
        <begin position="75"/>
        <end position="107"/>
    </location>
</feature>
<dbReference type="EMBL" id="UYJE01001448">
    <property type="protein sequence ID" value="VDI02296.1"/>
    <property type="molecule type" value="Genomic_DNA"/>
</dbReference>
<dbReference type="SUPFAM" id="SSF47473">
    <property type="entry name" value="EF-hand"/>
    <property type="match status" value="1"/>
</dbReference>
<feature type="signal peptide" evidence="2">
    <location>
        <begin position="1"/>
        <end position="26"/>
    </location>
</feature>
<keyword evidence="1" id="KW-0106">Calcium</keyword>
<feature type="chain" id="PRO_5032304283" description="EF-hand domain-containing protein" evidence="2">
    <location>
        <begin position="27"/>
        <end position="107"/>
    </location>
</feature>
<evidence type="ECO:0000256" key="2">
    <source>
        <dbReference type="SAM" id="SignalP"/>
    </source>
</evidence>
<evidence type="ECO:0000313" key="5">
    <source>
        <dbReference type="Proteomes" id="UP000596742"/>
    </source>
</evidence>
<dbReference type="InterPro" id="IPR002048">
    <property type="entry name" value="EF_hand_dom"/>
</dbReference>
<sequence length="107" mass="12424">MLKQTTSISLVPICVILVHLFCFITCDENPLKEEAIKLSNIHKDIDTDRNKKLTRQEVIIYLVANKIGYKPDSDYFKDIVDGLFDEHDKNKDGLIAYDEFVPRHDEL</sequence>
<dbReference type="PROSITE" id="PS00018">
    <property type="entry name" value="EF_HAND_1"/>
    <property type="match status" value="2"/>
</dbReference>
<gene>
    <name evidence="4" type="ORF">MGAL_10B071750</name>
</gene>
<dbReference type="InterPro" id="IPR011992">
    <property type="entry name" value="EF-hand-dom_pair"/>
</dbReference>
<protein>
    <recommendedName>
        <fullName evidence="3">EF-hand domain-containing protein</fullName>
    </recommendedName>
</protein>
<name>A0A8B6CBH4_MYTGA</name>
<keyword evidence="2" id="KW-0732">Signal</keyword>
<proteinExistence type="predicted"/>
<evidence type="ECO:0000313" key="4">
    <source>
        <dbReference type="EMBL" id="VDI02296.1"/>
    </source>
</evidence>
<reference evidence="4" key="1">
    <citation type="submission" date="2018-11" db="EMBL/GenBank/DDBJ databases">
        <authorList>
            <person name="Alioto T."/>
            <person name="Alioto T."/>
        </authorList>
    </citation>
    <scope>NUCLEOTIDE SEQUENCE</scope>
</reference>